<dbReference type="Proteomes" id="UP000544872">
    <property type="component" value="Unassembled WGS sequence"/>
</dbReference>
<dbReference type="EMBL" id="JACIIX010000020">
    <property type="protein sequence ID" value="MBB6212295.1"/>
    <property type="molecule type" value="Genomic_DNA"/>
</dbReference>
<dbReference type="SUPFAM" id="SSF54637">
    <property type="entry name" value="Thioesterase/thiol ester dehydrase-isomerase"/>
    <property type="match status" value="1"/>
</dbReference>
<keyword evidence="2" id="KW-1185">Reference proteome</keyword>
<keyword evidence="1" id="KW-0378">Hydrolase</keyword>
<dbReference type="AlphaFoldDB" id="A0A7X0DNS5"/>
<dbReference type="Gene3D" id="3.10.129.10">
    <property type="entry name" value="Hotdog Thioesterase"/>
    <property type="match status" value="1"/>
</dbReference>
<accession>A0A7X0DNS5</accession>
<organism evidence="1 2">
    <name type="scientific">Novispirillum itersonii</name>
    <name type="common">Aquaspirillum itersonii</name>
    <dbReference type="NCBI Taxonomy" id="189"/>
    <lineage>
        <taxon>Bacteria</taxon>
        <taxon>Pseudomonadati</taxon>
        <taxon>Pseudomonadota</taxon>
        <taxon>Alphaproteobacteria</taxon>
        <taxon>Rhodospirillales</taxon>
        <taxon>Novispirillaceae</taxon>
        <taxon>Novispirillum</taxon>
    </lineage>
</organism>
<evidence type="ECO:0000313" key="2">
    <source>
        <dbReference type="Proteomes" id="UP000544872"/>
    </source>
</evidence>
<reference evidence="1 2" key="1">
    <citation type="submission" date="2020-08" db="EMBL/GenBank/DDBJ databases">
        <title>Genomic Encyclopedia of Type Strains, Phase IV (KMG-IV): sequencing the most valuable type-strain genomes for metagenomic binning, comparative biology and taxonomic classification.</title>
        <authorList>
            <person name="Goeker M."/>
        </authorList>
    </citation>
    <scope>NUCLEOTIDE SEQUENCE [LARGE SCALE GENOMIC DNA]</scope>
    <source>
        <strain evidence="1 2">DSM 11590</strain>
    </source>
</reference>
<name>A0A7X0DNS5_NOVIT</name>
<gene>
    <name evidence="1" type="ORF">FHS48_003745</name>
</gene>
<comment type="caution">
    <text evidence="1">The sequence shown here is derived from an EMBL/GenBank/DDBJ whole genome shotgun (WGS) entry which is preliminary data.</text>
</comment>
<evidence type="ECO:0000313" key="1">
    <source>
        <dbReference type="EMBL" id="MBB6212295.1"/>
    </source>
</evidence>
<sequence>MIGGEETDFTYGELQAEMDLIFPGDTNHHGTLFGGTALAHVGETAEITGRIVRAGTRSLTVEAELVADVLHTGERRLAAEEGFTMVAVDD</sequence>
<proteinExistence type="predicted"/>
<dbReference type="GO" id="GO:0016787">
    <property type="term" value="F:hydrolase activity"/>
    <property type="evidence" value="ECO:0007669"/>
    <property type="project" value="UniProtKB-KW"/>
</dbReference>
<dbReference type="InterPro" id="IPR029069">
    <property type="entry name" value="HotDog_dom_sf"/>
</dbReference>
<protein>
    <submittedName>
        <fullName evidence="1">Acyl-CoA hydrolase</fullName>
    </submittedName>
</protein>